<organism evidence="5 6">
    <name type="scientific">Acanthopleuribacter pedis</name>
    <dbReference type="NCBI Taxonomy" id="442870"/>
    <lineage>
        <taxon>Bacteria</taxon>
        <taxon>Pseudomonadati</taxon>
        <taxon>Acidobacteriota</taxon>
        <taxon>Holophagae</taxon>
        <taxon>Acanthopleuribacterales</taxon>
        <taxon>Acanthopleuribacteraceae</taxon>
        <taxon>Acanthopleuribacter</taxon>
    </lineage>
</organism>
<dbReference type="GO" id="GO:0003677">
    <property type="term" value="F:DNA binding"/>
    <property type="evidence" value="ECO:0007669"/>
    <property type="project" value="UniProtKB-KW"/>
</dbReference>
<dbReference type="GO" id="GO:0006310">
    <property type="term" value="P:DNA recombination"/>
    <property type="evidence" value="ECO:0007669"/>
    <property type="project" value="UniProtKB-KW"/>
</dbReference>
<evidence type="ECO:0000259" key="4">
    <source>
        <dbReference type="PROSITE" id="PS51898"/>
    </source>
</evidence>
<dbReference type="InterPro" id="IPR025166">
    <property type="entry name" value="Integrase_DNA_bind_dom"/>
</dbReference>
<evidence type="ECO:0000313" key="5">
    <source>
        <dbReference type="EMBL" id="MBO1321980.1"/>
    </source>
</evidence>
<protein>
    <submittedName>
        <fullName evidence="5">Integrase arm-type DNA-binding domain-containing protein</fullName>
    </submittedName>
</protein>
<reference evidence="5" key="1">
    <citation type="submission" date="2021-03" db="EMBL/GenBank/DDBJ databases">
        <authorList>
            <person name="Wang G."/>
        </authorList>
    </citation>
    <scope>NUCLEOTIDE SEQUENCE</scope>
    <source>
        <strain evidence="5">KCTC 12899</strain>
    </source>
</reference>
<comment type="caution">
    <text evidence="5">The sequence shown here is derived from an EMBL/GenBank/DDBJ whole genome shotgun (WGS) entry which is preliminary data.</text>
</comment>
<dbReference type="Pfam" id="PF13356">
    <property type="entry name" value="Arm-DNA-bind_3"/>
    <property type="match status" value="1"/>
</dbReference>
<accession>A0A8J7QLA8</accession>
<comment type="similarity">
    <text evidence="1">Belongs to the 'phage' integrase family.</text>
</comment>
<dbReference type="GO" id="GO:0015074">
    <property type="term" value="P:DNA integration"/>
    <property type="evidence" value="ECO:0007669"/>
    <property type="project" value="UniProtKB-KW"/>
</dbReference>
<dbReference type="Gene3D" id="3.30.160.390">
    <property type="entry name" value="Integrase, DNA-binding domain"/>
    <property type="match status" value="1"/>
</dbReference>
<keyword evidence="2" id="KW-0229">DNA integration</keyword>
<keyword evidence="5" id="KW-0238">DNA-binding</keyword>
<dbReference type="Proteomes" id="UP000664417">
    <property type="component" value="Unassembled WGS sequence"/>
</dbReference>
<proteinExistence type="inferred from homology"/>
<dbReference type="InterPro" id="IPR002104">
    <property type="entry name" value="Integrase_catalytic"/>
</dbReference>
<evidence type="ECO:0000256" key="3">
    <source>
        <dbReference type="ARBA" id="ARBA00023172"/>
    </source>
</evidence>
<dbReference type="InterPro" id="IPR050808">
    <property type="entry name" value="Phage_Integrase"/>
</dbReference>
<dbReference type="EMBL" id="JAFREP010000029">
    <property type="protein sequence ID" value="MBO1321980.1"/>
    <property type="molecule type" value="Genomic_DNA"/>
</dbReference>
<dbReference type="Gene3D" id="1.10.443.10">
    <property type="entry name" value="Intergrase catalytic core"/>
    <property type="match status" value="1"/>
</dbReference>
<evidence type="ECO:0000313" key="6">
    <source>
        <dbReference type="Proteomes" id="UP000664417"/>
    </source>
</evidence>
<evidence type="ECO:0000256" key="2">
    <source>
        <dbReference type="ARBA" id="ARBA00022908"/>
    </source>
</evidence>
<dbReference type="InterPro" id="IPR013762">
    <property type="entry name" value="Integrase-like_cat_sf"/>
</dbReference>
<feature type="domain" description="Tyr recombinase" evidence="4">
    <location>
        <begin position="226"/>
        <end position="416"/>
    </location>
</feature>
<keyword evidence="3" id="KW-0233">DNA recombination</keyword>
<dbReference type="PANTHER" id="PTHR30629:SF2">
    <property type="entry name" value="PROPHAGE INTEGRASE INTS-RELATED"/>
    <property type="match status" value="1"/>
</dbReference>
<dbReference type="AlphaFoldDB" id="A0A8J7QLA8"/>
<keyword evidence="6" id="KW-1185">Reference proteome</keyword>
<dbReference type="PROSITE" id="PS51898">
    <property type="entry name" value="TYR_RECOMBINASE"/>
    <property type="match status" value="1"/>
</dbReference>
<dbReference type="RefSeq" id="WP_207861952.1">
    <property type="nucleotide sequence ID" value="NZ_JAFREP010000029.1"/>
</dbReference>
<dbReference type="SUPFAM" id="SSF56349">
    <property type="entry name" value="DNA breaking-rejoining enzymes"/>
    <property type="match status" value="1"/>
</dbReference>
<gene>
    <name evidence="5" type="ORF">J3U88_26095</name>
</gene>
<dbReference type="InterPro" id="IPR038488">
    <property type="entry name" value="Integrase_DNA-bd_sf"/>
</dbReference>
<dbReference type="InterPro" id="IPR011010">
    <property type="entry name" value="DNA_brk_join_enz"/>
</dbReference>
<evidence type="ECO:0000256" key="1">
    <source>
        <dbReference type="ARBA" id="ARBA00008857"/>
    </source>
</evidence>
<dbReference type="PANTHER" id="PTHR30629">
    <property type="entry name" value="PROPHAGE INTEGRASE"/>
    <property type="match status" value="1"/>
</dbReference>
<sequence>MSATIRFNKTILSNFVREGEPVTIKDREVVGLKFNVRKKRSSFVFEKRVSGSKGSPVKITIGAFPAVSIDEARQLARYYANQCERGIDPREELKNRKASDFQIDIRLKTVVIRFFELKTDLSPRTLRSYRYQVKYHFPKSWQDLDITQITPEMLVEQFFEVRKTARDGCFKFLSLFSNVWNTCSPFFKGVNGEWLLQKNPVPYAQLMLKHVKPDEQQRQFIPLCHLGRFFVTVERWAEGRIAKVPNTIMTRRYCTLVFLCLFTGMRGLEARCLRWEYVDLAQGLIHLPGEVKGATKYFRGTKNKQDHLIPLSSFVWDLLRKIHGERTTLSPYVFPGIHSVHKPFSSHGTGAKLLREISGLDFGLHACRRTFASIADDVGVDFLKLKRSLNHAFKGGVTGGYINPGFNPERRREIFQKVCDYILRCKAEHLGEICRSQGGYSKEDALAELERFALQLGLYPEEALRLLAERSVRGSGAAS</sequence>
<dbReference type="Pfam" id="PF00589">
    <property type="entry name" value="Phage_integrase"/>
    <property type="match status" value="1"/>
</dbReference>
<name>A0A8J7QLA8_9BACT</name>